<feature type="binding site" evidence="13">
    <location>
        <position position="459"/>
    </location>
    <ligand>
        <name>ATP</name>
        <dbReference type="ChEBI" id="CHEBI:30616"/>
    </ligand>
</feature>
<dbReference type="InterPro" id="IPR011009">
    <property type="entry name" value="Kinase-like_dom_sf"/>
</dbReference>
<evidence type="ECO:0000256" key="4">
    <source>
        <dbReference type="ARBA" id="ARBA00022535"/>
    </source>
</evidence>
<dbReference type="SMART" id="SM00220">
    <property type="entry name" value="S_TKc"/>
    <property type="match status" value="1"/>
</dbReference>
<name>A0A7S1U765_9STRA</name>
<accession>A0A7S1U765</accession>
<evidence type="ECO:0000256" key="2">
    <source>
        <dbReference type="ARBA" id="ARBA00022490"/>
    </source>
</evidence>
<evidence type="ECO:0000313" key="16">
    <source>
        <dbReference type="EMBL" id="CAD9257485.1"/>
    </source>
</evidence>
<evidence type="ECO:0000256" key="8">
    <source>
        <dbReference type="ARBA" id="ARBA00022777"/>
    </source>
</evidence>
<dbReference type="SUPFAM" id="SSF51206">
    <property type="entry name" value="cAMP-binding domain-like"/>
    <property type="match status" value="2"/>
</dbReference>
<keyword evidence="2" id="KW-0963">Cytoplasm</keyword>
<keyword evidence="6" id="KW-0479">Metal-binding</keyword>
<dbReference type="InterPro" id="IPR000595">
    <property type="entry name" value="cNMP-bd_dom"/>
</dbReference>
<feature type="domain" description="Cyclic nucleotide-binding" evidence="15">
    <location>
        <begin position="121"/>
        <end position="195"/>
    </location>
</feature>
<dbReference type="GO" id="GO:0046872">
    <property type="term" value="F:metal ion binding"/>
    <property type="evidence" value="ECO:0007669"/>
    <property type="project" value="UniProtKB-KW"/>
</dbReference>
<dbReference type="InterPro" id="IPR018490">
    <property type="entry name" value="cNMP-bd_dom_sf"/>
</dbReference>
<evidence type="ECO:0000259" key="15">
    <source>
        <dbReference type="PROSITE" id="PS50042"/>
    </source>
</evidence>
<evidence type="ECO:0000256" key="6">
    <source>
        <dbReference type="ARBA" id="ARBA00022723"/>
    </source>
</evidence>
<evidence type="ECO:0000256" key="1">
    <source>
        <dbReference type="ARBA" id="ARBA00001946"/>
    </source>
</evidence>
<dbReference type="InterPro" id="IPR000719">
    <property type="entry name" value="Prot_kinase_dom"/>
</dbReference>
<dbReference type="GO" id="GO:0030553">
    <property type="term" value="F:cGMP binding"/>
    <property type="evidence" value="ECO:0007669"/>
    <property type="project" value="UniProtKB-KW"/>
</dbReference>
<dbReference type="Gene3D" id="1.10.510.10">
    <property type="entry name" value="Transferase(Phosphotransferase) domain 1"/>
    <property type="match status" value="1"/>
</dbReference>
<dbReference type="PROSITE" id="PS50011">
    <property type="entry name" value="PROTEIN_KINASE_DOM"/>
    <property type="match status" value="1"/>
</dbReference>
<dbReference type="PROSITE" id="PS00107">
    <property type="entry name" value="PROTEIN_KINASE_ATP"/>
    <property type="match status" value="1"/>
</dbReference>
<evidence type="ECO:0000256" key="3">
    <source>
        <dbReference type="ARBA" id="ARBA00022527"/>
    </source>
</evidence>
<evidence type="ECO:0000256" key="7">
    <source>
        <dbReference type="ARBA" id="ARBA00022741"/>
    </source>
</evidence>
<dbReference type="PROSITE" id="PS00888">
    <property type="entry name" value="CNMP_BINDING_1"/>
    <property type="match status" value="1"/>
</dbReference>
<dbReference type="InterPro" id="IPR017441">
    <property type="entry name" value="Protein_kinase_ATP_BS"/>
</dbReference>
<dbReference type="PROSITE" id="PS50042">
    <property type="entry name" value="CNMP_BINDING_3"/>
    <property type="match status" value="2"/>
</dbReference>
<keyword evidence="10" id="KW-0460">Magnesium</keyword>
<dbReference type="PANTHER" id="PTHR24353:SF37">
    <property type="entry name" value="CAMP-DEPENDENT PROTEIN KINASE CATALYTIC SUBUNIT PRKX"/>
    <property type="match status" value="1"/>
</dbReference>
<evidence type="ECO:0000256" key="5">
    <source>
        <dbReference type="ARBA" id="ARBA00022679"/>
    </source>
</evidence>
<dbReference type="InterPro" id="IPR008271">
    <property type="entry name" value="Ser/Thr_kinase_AS"/>
</dbReference>
<dbReference type="Pfam" id="PF00069">
    <property type="entry name" value="Pkinase"/>
    <property type="match status" value="1"/>
</dbReference>
<evidence type="ECO:0000256" key="13">
    <source>
        <dbReference type="PROSITE-ProRule" id="PRU10141"/>
    </source>
</evidence>
<dbReference type="Pfam" id="PF00027">
    <property type="entry name" value="cNMP_binding"/>
    <property type="match status" value="1"/>
</dbReference>
<proteinExistence type="predicted"/>
<dbReference type="InterPro" id="IPR018488">
    <property type="entry name" value="cNMP-bd_CS"/>
</dbReference>
<dbReference type="GO" id="GO:0005524">
    <property type="term" value="F:ATP binding"/>
    <property type="evidence" value="ECO:0007669"/>
    <property type="project" value="UniProtKB-UniRule"/>
</dbReference>
<dbReference type="SMART" id="SM00100">
    <property type="entry name" value="cNMP"/>
    <property type="match status" value="2"/>
</dbReference>
<keyword evidence="3" id="KW-0723">Serine/threonine-protein kinase</keyword>
<dbReference type="Gene3D" id="2.60.120.10">
    <property type="entry name" value="Jelly Rolls"/>
    <property type="match status" value="2"/>
</dbReference>
<keyword evidence="11" id="KW-0142">cGMP-binding</keyword>
<dbReference type="InterPro" id="IPR014710">
    <property type="entry name" value="RmlC-like_jellyroll"/>
</dbReference>
<dbReference type="SUPFAM" id="SSF56112">
    <property type="entry name" value="Protein kinase-like (PK-like)"/>
    <property type="match status" value="1"/>
</dbReference>
<comment type="cofactor">
    <cofactor evidence="1">
        <name>Mg(2+)</name>
        <dbReference type="ChEBI" id="CHEBI:18420"/>
    </cofactor>
</comment>
<evidence type="ECO:0000256" key="10">
    <source>
        <dbReference type="ARBA" id="ARBA00022842"/>
    </source>
</evidence>
<keyword evidence="8" id="KW-0418">Kinase</keyword>
<dbReference type="Gene3D" id="3.30.200.20">
    <property type="entry name" value="Phosphorylase Kinase, domain 1"/>
    <property type="match status" value="1"/>
</dbReference>
<feature type="domain" description="Protein kinase" evidence="14">
    <location>
        <begin position="427"/>
        <end position="716"/>
    </location>
</feature>
<evidence type="ECO:0000256" key="12">
    <source>
        <dbReference type="ARBA" id="ARBA00024113"/>
    </source>
</evidence>
<keyword evidence="7 13" id="KW-0547">Nucleotide-binding</keyword>
<reference evidence="16" key="1">
    <citation type="submission" date="2021-01" db="EMBL/GenBank/DDBJ databases">
        <authorList>
            <person name="Corre E."/>
            <person name="Pelletier E."/>
            <person name="Niang G."/>
            <person name="Scheremetjew M."/>
            <person name="Finn R."/>
            <person name="Kale V."/>
            <person name="Holt S."/>
            <person name="Cochrane G."/>
            <person name="Meng A."/>
            <person name="Brown T."/>
            <person name="Cohen L."/>
        </authorList>
    </citation>
    <scope>NUCLEOTIDE SEQUENCE</scope>
    <source>
        <strain evidence="16">CCMP2877</strain>
    </source>
</reference>
<dbReference type="AlphaFoldDB" id="A0A7S1U765"/>
<organism evidence="16">
    <name type="scientific">Phaeomonas parva</name>
    <dbReference type="NCBI Taxonomy" id="124430"/>
    <lineage>
        <taxon>Eukaryota</taxon>
        <taxon>Sar</taxon>
        <taxon>Stramenopiles</taxon>
        <taxon>Ochrophyta</taxon>
        <taxon>Pinguiophyceae</taxon>
        <taxon>Pinguiochrysidales</taxon>
        <taxon>Pinguiochrysidaceae</taxon>
        <taxon>Phaeomonas</taxon>
    </lineage>
</organism>
<keyword evidence="4" id="KW-0140">cGMP</keyword>
<sequence>MDTDAAHDDIGIRDCEGTLGQVDAKGKRNHRGKRKRELLRRGSQYTNATANYKLMHRNSFMTQQKSTIREDGGSGDSSSMIPLEHRQCLEDAFKLFDFAHHDLVAHIDSIIVHFVKQELVEGDVLVSQGDEAEDVFIIVEGELEVEVSGVYTATLKPGTLLGELSILMGERRTATVLARRDATVYSLTKNKFLQLQAAASSHSLVQRTTWLQQASVMKRVSAFNITKIATMMETAVFQPGERILAEGEATCSLFLIESGTVEVMIHESGVNREDFNNQLVIEIPETDELERRKSAAIITQEKKQDIEEHKEQLHFISTNEFTQETLEKGVVIGQAVIMVGAFNGKQTVGAWEPVKGKPLHARVPATFKARTQVVCGRISTKSIVENVGQLQPLLTGSLQQMQRRYSSANIRYNEAPKVPSSVGLSDLRNLGLLGQGSFGIVSLVQLIKSSEEDEYFACKAISKAKAVEGEQVEHILNEASILKSLDHPFILRLHATFQDADNLYFLTDAMPSIELWSLIYEDASGLVGDNMGLPADACQFFAANICEVFCFIHLNRVAYRDLKPENLMVDNRGYLVLIDFGFAKRVPWITKTETGESVYHARTFTMCGTPEYIAPELILNQGHDHSVDLWAIGCIIFEIIAGHTPFQNVDGTNDYSDIFTGILSLKNGPLNFPASFQSESFAGLRRLISELLVFESHQRIGNRAGHYQDIFEHSAFDGFSFPTLREKAMDAPWLPTTFVPKPMPADAVPAYDGDQALFEDF</sequence>
<protein>
    <recommendedName>
        <fullName evidence="12">cGMP-dependent protein kinase</fullName>
    </recommendedName>
</protein>
<keyword evidence="9 13" id="KW-0067">ATP-binding</keyword>
<dbReference type="GO" id="GO:0005952">
    <property type="term" value="C:cAMP-dependent protein kinase complex"/>
    <property type="evidence" value="ECO:0007669"/>
    <property type="project" value="TreeGrafter"/>
</dbReference>
<evidence type="ECO:0000256" key="11">
    <source>
        <dbReference type="ARBA" id="ARBA00022992"/>
    </source>
</evidence>
<keyword evidence="5" id="KW-0808">Transferase</keyword>
<feature type="domain" description="Cyclic nucleotide-binding" evidence="15">
    <location>
        <begin position="216"/>
        <end position="299"/>
    </location>
</feature>
<evidence type="ECO:0000256" key="9">
    <source>
        <dbReference type="ARBA" id="ARBA00022840"/>
    </source>
</evidence>
<dbReference type="PROSITE" id="PS00889">
    <property type="entry name" value="CNMP_BINDING_2"/>
    <property type="match status" value="1"/>
</dbReference>
<dbReference type="CDD" id="cd00038">
    <property type="entry name" value="CAP_ED"/>
    <property type="match status" value="1"/>
</dbReference>
<evidence type="ECO:0000259" key="14">
    <source>
        <dbReference type="PROSITE" id="PS50011"/>
    </source>
</evidence>
<dbReference type="PROSITE" id="PS00108">
    <property type="entry name" value="PROTEIN_KINASE_ST"/>
    <property type="match status" value="1"/>
</dbReference>
<dbReference type="EMBL" id="HBGJ01024769">
    <property type="protein sequence ID" value="CAD9257485.1"/>
    <property type="molecule type" value="Transcribed_RNA"/>
</dbReference>
<dbReference type="PANTHER" id="PTHR24353">
    <property type="entry name" value="CYCLIC NUCLEOTIDE-DEPENDENT PROTEIN KINASE"/>
    <property type="match status" value="1"/>
</dbReference>
<dbReference type="GO" id="GO:0004691">
    <property type="term" value="F:cAMP-dependent protein kinase activity"/>
    <property type="evidence" value="ECO:0007669"/>
    <property type="project" value="TreeGrafter"/>
</dbReference>
<gene>
    <name evidence="16" type="ORF">PPAR1163_LOCUS15857</name>
</gene>